<dbReference type="SUPFAM" id="SSF52540">
    <property type="entry name" value="P-loop containing nucleoside triphosphate hydrolases"/>
    <property type="match status" value="1"/>
</dbReference>
<organism evidence="2">
    <name type="scientific">Arion vulgaris</name>
    <dbReference type="NCBI Taxonomy" id="1028688"/>
    <lineage>
        <taxon>Eukaryota</taxon>
        <taxon>Metazoa</taxon>
        <taxon>Spiralia</taxon>
        <taxon>Lophotrochozoa</taxon>
        <taxon>Mollusca</taxon>
        <taxon>Gastropoda</taxon>
        <taxon>Heterobranchia</taxon>
        <taxon>Euthyneura</taxon>
        <taxon>Panpulmonata</taxon>
        <taxon>Eupulmonata</taxon>
        <taxon>Stylommatophora</taxon>
        <taxon>Helicina</taxon>
        <taxon>Arionoidea</taxon>
        <taxon>Arionidae</taxon>
        <taxon>Arion</taxon>
    </lineage>
</organism>
<sequence>MAIIRRKFTKFVFICCLSVCILMVYFYTQAVSSVIQFTARYSDAKGQSVDIPLPHLPKDVLLFDSGPKHEEQQRRARERYDNKNIPAAQAQHVPVKITNTTLNSYRALPHIEGLMETNKIMHDDYNFCPRIEPFLGSYNYNSQTKNPCWMDNGVFRCVPYFYIAGFSKCGTSDLYYKLAHHPDVLATGWKEKHWFDYNRFAEDMRFIQNYTDMFKDMSTKIEADFNKNGYSRKITGDGTPCYVWGSLNWPCYEGNEGLSEPRYTNADIIYRLNPNTKIIICLREPVSRLYSRLLTWIDEPLHPVYKNASPISFHNFIVERIAMHEDCFKRWSIRHCAYNGTLYQEAVLRLMESAYSVYVRDWLKVFPRQQILFIRFEDYVTNLDDTLKKVFSFLELAPLPEETMQKMLNSGTANVGKHYNFGPMLNETRYILREFYQQFNDELAEMLNDADFNWNTIY</sequence>
<accession>A0A0B6ZS08</accession>
<dbReference type="GO" id="GO:0050659">
    <property type="term" value="F:N-acetylgalactosamine 4-sulfate 6-O-sulfotransferase activity"/>
    <property type="evidence" value="ECO:0007669"/>
    <property type="project" value="TreeGrafter"/>
</dbReference>
<dbReference type="Pfam" id="PF00685">
    <property type="entry name" value="Sulfotransfer_1"/>
    <property type="match status" value="1"/>
</dbReference>
<reference evidence="2" key="1">
    <citation type="submission" date="2014-12" db="EMBL/GenBank/DDBJ databases">
        <title>Insight into the proteome of Arion vulgaris.</title>
        <authorList>
            <person name="Aradska J."/>
            <person name="Bulat T."/>
            <person name="Smidak R."/>
            <person name="Sarate P."/>
            <person name="Gangsoo J."/>
            <person name="Sialana F."/>
            <person name="Bilban M."/>
            <person name="Lubec G."/>
        </authorList>
    </citation>
    <scope>NUCLEOTIDE SEQUENCE</scope>
    <source>
        <tissue evidence="2">Skin</tissue>
    </source>
</reference>
<name>A0A0B6ZS08_9EUPU</name>
<gene>
    <name evidence="2" type="primary">ORF74920</name>
</gene>
<dbReference type="EMBL" id="HACG01023746">
    <property type="protein sequence ID" value="CEK70611.1"/>
    <property type="molecule type" value="Transcribed_RNA"/>
</dbReference>
<dbReference type="PANTHER" id="PTHR15723:SF0">
    <property type="entry name" value="CARBOHYDRATE SULFOTRANSFERASE 15"/>
    <property type="match status" value="1"/>
</dbReference>
<proteinExistence type="predicted"/>
<dbReference type="AlphaFoldDB" id="A0A0B6ZS08"/>
<evidence type="ECO:0000259" key="1">
    <source>
        <dbReference type="Pfam" id="PF00685"/>
    </source>
</evidence>
<dbReference type="Gene3D" id="3.40.50.300">
    <property type="entry name" value="P-loop containing nucleotide triphosphate hydrolases"/>
    <property type="match status" value="1"/>
</dbReference>
<protein>
    <recommendedName>
        <fullName evidence="1">Sulfotransferase domain-containing protein</fullName>
    </recommendedName>
</protein>
<dbReference type="InterPro" id="IPR000863">
    <property type="entry name" value="Sulfotransferase_dom"/>
</dbReference>
<feature type="domain" description="Sulfotransferase" evidence="1">
    <location>
        <begin position="162"/>
        <end position="410"/>
    </location>
</feature>
<dbReference type="PANTHER" id="PTHR15723">
    <property type="entry name" value="CARBOHYDRATE SULFOTRANSFERASE 15"/>
    <property type="match status" value="1"/>
</dbReference>
<dbReference type="InterPro" id="IPR027417">
    <property type="entry name" value="P-loop_NTPase"/>
</dbReference>
<dbReference type="GO" id="GO:0019319">
    <property type="term" value="P:hexose biosynthetic process"/>
    <property type="evidence" value="ECO:0007669"/>
    <property type="project" value="TreeGrafter"/>
</dbReference>
<dbReference type="InterPro" id="IPR052654">
    <property type="entry name" value="CS_Sulfotransferase"/>
</dbReference>
<evidence type="ECO:0000313" key="2">
    <source>
        <dbReference type="EMBL" id="CEK70611.1"/>
    </source>
</evidence>